<feature type="region of interest" description="Disordered" evidence="1">
    <location>
        <begin position="207"/>
        <end position="240"/>
    </location>
</feature>
<sequence length="271" mass="31148">MTKRPREAYELSSEDSNTKALEEFEDSTTTFPEVRRESSSRVLRSSKFVQLDSEIKLNTFTAMSCSLPPHSQTFTFNSYSEYEVHYAKVHTNRCLECRRNFPTEYFLTLHIEENHDPLFSIKKERGDKMYKCFVEDCIRTCSTPQKRRLHLIDKHMFPKEYDFKIVNNGIGNRISLLQNRKGRSESLTSLQSPVGIEKNKGKRQVVKGSLFKEETSNKTTNSQNAKEDLGPTSNTTEDLDMEHISKAMSALKFVPSTIKFGGRARAGFSRG</sequence>
<dbReference type="SMART" id="SM00355">
    <property type="entry name" value="ZnF_C2H2"/>
    <property type="match status" value="2"/>
</dbReference>
<dbReference type="PROSITE" id="PS00028">
    <property type="entry name" value="ZINC_FINGER_C2H2_1"/>
    <property type="match status" value="1"/>
</dbReference>
<evidence type="ECO:0000313" key="3">
    <source>
        <dbReference type="EMBL" id="SZF04060.1"/>
    </source>
</evidence>
<dbReference type="AlphaFoldDB" id="A0A383UXF7"/>
<accession>A0A383UXF7</accession>
<feature type="region of interest" description="Disordered" evidence="1">
    <location>
        <begin position="1"/>
        <end position="30"/>
    </location>
</feature>
<evidence type="ECO:0000313" key="4">
    <source>
        <dbReference type="Proteomes" id="UP000275772"/>
    </source>
</evidence>
<organism evidence="3 4">
    <name type="scientific">Blumeria hordei</name>
    <name type="common">Barley powdery mildew</name>
    <name type="synonym">Blumeria graminis f. sp. hordei</name>
    <dbReference type="NCBI Taxonomy" id="2867405"/>
    <lineage>
        <taxon>Eukaryota</taxon>
        <taxon>Fungi</taxon>
        <taxon>Dikarya</taxon>
        <taxon>Ascomycota</taxon>
        <taxon>Pezizomycotina</taxon>
        <taxon>Leotiomycetes</taxon>
        <taxon>Erysiphales</taxon>
        <taxon>Erysiphaceae</taxon>
        <taxon>Blumeria</taxon>
    </lineage>
</organism>
<name>A0A383UXF7_BLUHO</name>
<feature type="domain" description="C2H2-type" evidence="2">
    <location>
        <begin position="94"/>
        <end position="115"/>
    </location>
</feature>
<dbReference type="InterPro" id="IPR013087">
    <property type="entry name" value="Znf_C2H2_type"/>
</dbReference>
<reference evidence="3 4" key="1">
    <citation type="submission" date="2017-11" db="EMBL/GenBank/DDBJ databases">
        <authorList>
            <person name="Kracher B."/>
        </authorList>
    </citation>
    <scope>NUCLEOTIDE SEQUENCE [LARGE SCALE GENOMIC DNA]</scope>
    <source>
        <strain evidence="3 4">RACE1</strain>
    </source>
</reference>
<dbReference type="Proteomes" id="UP000275772">
    <property type="component" value="Unassembled WGS sequence"/>
</dbReference>
<proteinExistence type="predicted"/>
<evidence type="ECO:0000256" key="1">
    <source>
        <dbReference type="SAM" id="MobiDB-lite"/>
    </source>
</evidence>
<dbReference type="InterPro" id="IPR039258">
    <property type="entry name" value="ZNF511"/>
</dbReference>
<dbReference type="PANTHER" id="PTHR21354:SF0">
    <property type="entry name" value="ZINC FINGER PROTEIN 511"/>
    <property type="match status" value="1"/>
</dbReference>
<dbReference type="PANTHER" id="PTHR21354">
    <property type="entry name" value="ZINC FINGER PROTEIN 511"/>
    <property type="match status" value="1"/>
</dbReference>
<gene>
    <name evidence="3" type="ORF">BLGHR1_14855</name>
</gene>
<protein>
    <recommendedName>
        <fullName evidence="2">C2H2-type domain-containing protein</fullName>
    </recommendedName>
</protein>
<dbReference type="EMBL" id="UNSH01000062">
    <property type="protein sequence ID" value="SZF04060.1"/>
    <property type="molecule type" value="Genomic_DNA"/>
</dbReference>
<evidence type="ECO:0000259" key="2">
    <source>
        <dbReference type="PROSITE" id="PS00028"/>
    </source>
</evidence>
<dbReference type="VEuPathDB" id="FungiDB:BLGHR1_14855"/>